<organism evidence="1 2">
    <name type="scientific">Acyrthosiphon pisum</name>
    <name type="common">Pea aphid</name>
    <dbReference type="NCBI Taxonomy" id="7029"/>
    <lineage>
        <taxon>Eukaryota</taxon>
        <taxon>Metazoa</taxon>
        <taxon>Ecdysozoa</taxon>
        <taxon>Arthropoda</taxon>
        <taxon>Hexapoda</taxon>
        <taxon>Insecta</taxon>
        <taxon>Pterygota</taxon>
        <taxon>Neoptera</taxon>
        <taxon>Paraneoptera</taxon>
        <taxon>Hemiptera</taxon>
        <taxon>Sternorrhyncha</taxon>
        <taxon>Aphidomorpha</taxon>
        <taxon>Aphidoidea</taxon>
        <taxon>Aphididae</taxon>
        <taxon>Macrosiphini</taxon>
        <taxon>Acyrthosiphon</taxon>
    </lineage>
</organism>
<dbReference type="PANTHER" id="PTHR33939">
    <property type="entry name" value="PROTEIN CBG22215"/>
    <property type="match status" value="1"/>
</dbReference>
<dbReference type="GeneID" id="103309835"/>
<dbReference type="AlphaFoldDB" id="A0A8R2F9B9"/>
<reference evidence="1" key="2">
    <citation type="submission" date="2022-06" db="UniProtKB">
        <authorList>
            <consortium name="EnsemblMetazoa"/>
        </authorList>
    </citation>
    <scope>IDENTIFICATION</scope>
</reference>
<reference evidence="2" key="1">
    <citation type="submission" date="2010-06" db="EMBL/GenBank/DDBJ databases">
        <authorList>
            <person name="Jiang H."/>
            <person name="Abraham K."/>
            <person name="Ali S."/>
            <person name="Alsbrooks S.L."/>
            <person name="Anim B.N."/>
            <person name="Anosike U.S."/>
            <person name="Attaway T."/>
            <person name="Bandaranaike D.P."/>
            <person name="Battles P.K."/>
            <person name="Bell S.N."/>
            <person name="Bell A.V."/>
            <person name="Beltran B."/>
            <person name="Bickham C."/>
            <person name="Bustamante Y."/>
            <person name="Caleb T."/>
            <person name="Canada A."/>
            <person name="Cardenas V."/>
            <person name="Carter K."/>
            <person name="Chacko J."/>
            <person name="Chandrabose M.N."/>
            <person name="Chavez D."/>
            <person name="Chavez A."/>
            <person name="Chen L."/>
            <person name="Chu H.-S."/>
            <person name="Claassen K.J."/>
            <person name="Cockrell R."/>
            <person name="Collins M."/>
            <person name="Cooper J.A."/>
            <person name="Cree A."/>
            <person name="Curry S.M."/>
            <person name="Da Y."/>
            <person name="Dao M.D."/>
            <person name="Das B."/>
            <person name="Davila M.-L."/>
            <person name="Davy-Carroll L."/>
            <person name="Denson S."/>
            <person name="Dinh H."/>
            <person name="Ebong V.E."/>
            <person name="Edwards J.R."/>
            <person name="Egan A."/>
            <person name="El-Daye J."/>
            <person name="Escobedo L."/>
            <person name="Fernandez S."/>
            <person name="Fernando P.R."/>
            <person name="Flagg N."/>
            <person name="Forbes L.D."/>
            <person name="Fowler R.G."/>
            <person name="Fu Q."/>
            <person name="Gabisi R.A."/>
            <person name="Ganer J."/>
            <person name="Garbino Pronczuk A."/>
            <person name="Garcia R.M."/>
            <person name="Garner T."/>
            <person name="Garrett T.E."/>
            <person name="Gonzalez D.A."/>
            <person name="Hamid H."/>
            <person name="Hawkins E.S."/>
            <person name="Hirani K."/>
            <person name="Hogues M.E."/>
            <person name="Hollins B."/>
            <person name="Hsiao C.-H."/>
            <person name="Jabil R."/>
            <person name="James M.L."/>
            <person name="Jhangiani S.N."/>
            <person name="Johnson B."/>
            <person name="Johnson Q."/>
            <person name="Joshi V."/>
            <person name="Kalu J.B."/>
            <person name="Kam C."/>
            <person name="Kashfia A."/>
            <person name="Keebler J."/>
            <person name="Kisamo H."/>
            <person name="Kovar C.L."/>
            <person name="Lago L.A."/>
            <person name="Lai C.-Y."/>
            <person name="Laidlaw J."/>
            <person name="Lara F."/>
            <person name="Le T.-K."/>
            <person name="Lee S.L."/>
            <person name="Legall F.H."/>
            <person name="Lemon S.J."/>
            <person name="Lewis L.R."/>
            <person name="Li B."/>
            <person name="Liu Y."/>
            <person name="Liu Y.-S."/>
            <person name="Lopez J."/>
            <person name="Lozado R.J."/>
            <person name="Lu J."/>
            <person name="Madu R.C."/>
            <person name="Maheshwari M."/>
            <person name="Maheshwari R."/>
            <person name="Malloy K."/>
            <person name="Martinez E."/>
            <person name="Mathew T."/>
            <person name="Mercado I.C."/>
            <person name="Mercado C."/>
            <person name="Meyer B."/>
            <person name="Montgomery K."/>
            <person name="Morgan M.B."/>
            <person name="Munidasa M."/>
            <person name="Nazareth L.V."/>
            <person name="Nelson J."/>
            <person name="Ng B.M."/>
            <person name="Nguyen N.B."/>
            <person name="Nguyen P.Q."/>
            <person name="Nguyen T."/>
            <person name="Obregon M."/>
            <person name="Okwuonu G.O."/>
            <person name="Onwere C.G."/>
            <person name="Orozco G."/>
            <person name="Parra A."/>
            <person name="Patel S."/>
            <person name="Patil S."/>
            <person name="Perez A."/>
            <person name="Perez Y."/>
            <person name="Pham C."/>
            <person name="Primus E.L."/>
            <person name="Pu L.-L."/>
            <person name="Puazo M."/>
            <person name="Qin X."/>
            <person name="Quiroz J.B."/>
            <person name="Reese J."/>
            <person name="Richards S."/>
            <person name="Rives C.M."/>
            <person name="Robberts R."/>
            <person name="Ruiz S.J."/>
            <person name="Ruiz M.J."/>
            <person name="Santibanez J."/>
            <person name="Schneider B.W."/>
            <person name="Sisson I."/>
            <person name="Smith M."/>
            <person name="Sodergren E."/>
            <person name="Song X.-Z."/>
            <person name="Song B.B."/>
            <person name="Summersgill H."/>
            <person name="Thelus R."/>
            <person name="Thornton R.D."/>
            <person name="Trejos Z.Y."/>
            <person name="Usmani K."/>
            <person name="Vattathil S."/>
            <person name="Villasana D."/>
            <person name="Walker D.L."/>
            <person name="Wang S."/>
            <person name="Wang K."/>
            <person name="White C.S."/>
            <person name="Williams A.C."/>
            <person name="Williamson J."/>
            <person name="Wilson K."/>
            <person name="Woghiren I.O."/>
            <person name="Woodworth J.R."/>
            <person name="Worley K.C."/>
            <person name="Wright R.A."/>
            <person name="Wu W."/>
            <person name="Young L."/>
            <person name="Zhang L."/>
            <person name="Zhang J."/>
            <person name="Zhu Y."/>
            <person name="Muzny D.M."/>
            <person name="Weinstock G."/>
            <person name="Gibbs R.A."/>
        </authorList>
    </citation>
    <scope>NUCLEOTIDE SEQUENCE [LARGE SCALE GENOMIC DNA]</scope>
    <source>
        <strain evidence="2">LSR1</strain>
    </source>
</reference>
<dbReference type="Gene3D" id="3.30.420.10">
    <property type="entry name" value="Ribonuclease H-like superfamily/Ribonuclease H"/>
    <property type="match status" value="1"/>
</dbReference>
<sequence>MSDRLDEVPEMENMDDTISPKRINVPGKDLTMKNPDMQYNVMMAEISKTLGIGLNSVRKIISEYKTTGSVKSPNKKRSKKCLFEKIDDLDRNALRQKEEMQRFNREGRLACLASKNYIYDIRKYREEGRTVYYLDETWVNAGDCVEKLWVDKTIQSKHDAFNRGLTTDATNPTGTGKRLIVLHIGSHKGFLEGRLLCFLSKKNSGDYHDEMNGDHFHEWFQSIIPRLEQNSVIVMDNAPYHSVKTEKIPTSSSKKDDILL</sequence>
<dbReference type="KEGG" id="api:103309835"/>
<dbReference type="EnsemblMetazoa" id="XM_008186329.1">
    <property type="protein sequence ID" value="XP_008184551.1"/>
    <property type="gene ID" value="LOC103309835"/>
</dbReference>
<evidence type="ECO:0000313" key="2">
    <source>
        <dbReference type="Proteomes" id="UP000007819"/>
    </source>
</evidence>
<proteinExistence type="predicted"/>
<evidence type="ECO:0000313" key="1">
    <source>
        <dbReference type="EnsemblMetazoa" id="XP_008184551.1"/>
    </source>
</evidence>
<dbReference type="InterPro" id="IPR036397">
    <property type="entry name" value="RNaseH_sf"/>
</dbReference>
<dbReference type="InterPro" id="IPR036388">
    <property type="entry name" value="WH-like_DNA-bd_sf"/>
</dbReference>
<dbReference type="GO" id="GO:0003676">
    <property type="term" value="F:nucleic acid binding"/>
    <property type="evidence" value="ECO:0007669"/>
    <property type="project" value="InterPro"/>
</dbReference>
<accession>A0A8R2F9B9</accession>
<keyword evidence="2" id="KW-1185">Reference proteome</keyword>
<dbReference type="PANTHER" id="PTHR33939:SF1">
    <property type="entry name" value="DUF4371 DOMAIN-CONTAINING PROTEIN"/>
    <property type="match status" value="1"/>
</dbReference>
<dbReference type="Proteomes" id="UP000007819">
    <property type="component" value="Chromosome A2"/>
</dbReference>
<dbReference type="Gene3D" id="1.10.10.10">
    <property type="entry name" value="Winged helix-like DNA-binding domain superfamily/Winged helix DNA-binding domain"/>
    <property type="match status" value="1"/>
</dbReference>
<dbReference type="RefSeq" id="XP_008184551.1">
    <property type="nucleotide sequence ID" value="XM_008186329.1"/>
</dbReference>
<evidence type="ECO:0008006" key="3">
    <source>
        <dbReference type="Google" id="ProtNLM"/>
    </source>
</evidence>
<dbReference type="OrthoDB" id="6596471at2759"/>
<name>A0A8R2F9B9_ACYPI</name>
<protein>
    <recommendedName>
        <fullName evidence="3">Tc1-like transposase DDE domain-containing protein</fullName>
    </recommendedName>
</protein>